<comment type="pathway">
    <text evidence="2">Protein modification; protein glycosylation.</text>
</comment>
<evidence type="ECO:0000256" key="1">
    <source>
        <dbReference type="ARBA" id="ARBA00004477"/>
    </source>
</evidence>
<feature type="transmembrane region" description="Helical" evidence="10">
    <location>
        <begin position="464"/>
        <end position="487"/>
    </location>
</feature>
<evidence type="ECO:0000256" key="10">
    <source>
        <dbReference type="RuleBase" id="RU365067"/>
    </source>
</evidence>
<proteinExistence type="inferred from homology"/>
<evidence type="ECO:0000256" key="9">
    <source>
        <dbReference type="ARBA" id="ARBA00045912"/>
    </source>
</evidence>
<dbReference type="PANTHER" id="PTHR13117">
    <property type="entry name" value="ENDOPLASMIC RETICULUM MULTISPAN TRANSMEMBRANE PROTEIN-RELATED"/>
    <property type="match status" value="1"/>
</dbReference>
<comment type="caution">
    <text evidence="11">The sequence shown here is derived from an EMBL/GenBank/DDBJ whole genome shotgun (WGS) entry which is preliminary data.</text>
</comment>
<protein>
    <recommendedName>
        <fullName evidence="8 10">Man(5)GlcNAc(2)-PP-dolichol translocation protein RFT1</fullName>
    </recommendedName>
</protein>
<keyword evidence="7 10" id="KW-0472">Membrane</keyword>
<dbReference type="Pfam" id="PF04506">
    <property type="entry name" value="Rft-1"/>
    <property type="match status" value="1"/>
</dbReference>
<feature type="transmembrane region" description="Helical" evidence="10">
    <location>
        <begin position="132"/>
        <end position="149"/>
    </location>
</feature>
<keyword evidence="5 10" id="KW-0256">Endoplasmic reticulum</keyword>
<evidence type="ECO:0000256" key="7">
    <source>
        <dbReference type="ARBA" id="ARBA00023136"/>
    </source>
</evidence>
<dbReference type="PANTHER" id="PTHR13117:SF5">
    <property type="entry name" value="PROTEIN RFT1 HOMOLOG"/>
    <property type="match status" value="1"/>
</dbReference>
<evidence type="ECO:0000313" key="12">
    <source>
        <dbReference type="Proteomes" id="UP001556367"/>
    </source>
</evidence>
<keyword evidence="4 10" id="KW-0812">Transmembrane</keyword>
<evidence type="ECO:0000256" key="4">
    <source>
        <dbReference type="ARBA" id="ARBA00022692"/>
    </source>
</evidence>
<comment type="similarity">
    <text evidence="3 10">Belongs to the RFT1 family.</text>
</comment>
<evidence type="ECO:0000256" key="6">
    <source>
        <dbReference type="ARBA" id="ARBA00022989"/>
    </source>
</evidence>
<keyword evidence="12" id="KW-1185">Reference proteome</keyword>
<comment type="caution">
    <text evidence="10">Lacks conserved residue(s) required for the propagation of feature annotation.</text>
</comment>
<organism evidence="11 12">
    <name type="scientific">Hohenbuehelia grisea</name>
    <dbReference type="NCBI Taxonomy" id="104357"/>
    <lineage>
        <taxon>Eukaryota</taxon>
        <taxon>Fungi</taxon>
        <taxon>Dikarya</taxon>
        <taxon>Basidiomycota</taxon>
        <taxon>Agaricomycotina</taxon>
        <taxon>Agaricomycetes</taxon>
        <taxon>Agaricomycetidae</taxon>
        <taxon>Agaricales</taxon>
        <taxon>Pleurotineae</taxon>
        <taxon>Pleurotaceae</taxon>
        <taxon>Hohenbuehelia</taxon>
    </lineage>
</organism>
<feature type="transmembrane region" description="Helical" evidence="10">
    <location>
        <begin position="170"/>
        <end position="186"/>
    </location>
</feature>
<sequence>MSSQQDGMLRTASSLMALQLVSRLFTSALNQALIRLASPAALGAAAIQFELLLGTILFLSREGVRHALLRTPKSSAIVDDATKTETSATTSTNIASSNLALVPLLLGLPLTVVAAVGYAVYAPGEVQLQPGFRATVAVYALAALLELACEPMHNHSVIEMKTAVRVRAEGLGVGAKSLMTFLILFYDSRLSTQPPGSFALFAFAGGQMAYSIVLFVTYVYNYRDTLSSFRLAKLRNVPVPAEQVARRGPAEAYFDLDLLKLSMTLNAQFVLKHILTEGDKVVLSWYSPLAEQGGYAVAANYGSLIARLVFQPIEETSRVFFAKSTSAFSSKSESKVMADDPSLLENNAIRMSALRRPSAFLSSILQTQLSLAVPIIVFGHAYLPIILPFLLPARFLATSAPQLLRAWVYYLPVLAVNGVLEAFVAGTATTKDVVRQSRWMTLFSAIYISTAIALYQLGYGDVSLVYANIVGLSVRIIYAALFVTNYFHRHAKSLVSTDETPPRLLHRHNTLPDPRLLLVCATAQGIVTYSARRRRIAQRVAAVMIGQRDKLTLLSKPVIVHVGLGGVLGLACLMTWWACSGRHMEILQMTKEERKTKVE</sequence>
<feature type="transmembrane region" description="Helical" evidence="10">
    <location>
        <begin position="439"/>
        <end position="458"/>
    </location>
</feature>
<gene>
    <name evidence="11" type="ORF">HGRIS_006638</name>
</gene>
<feature type="transmembrane region" description="Helical" evidence="10">
    <location>
        <begin position="198"/>
        <end position="220"/>
    </location>
</feature>
<evidence type="ECO:0000256" key="8">
    <source>
        <dbReference type="ARBA" id="ARBA00044793"/>
    </source>
</evidence>
<dbReference type="Proteomes" id="UP001556367">
    <property type="component" value="Unassembled WGS sequence"/>
</dbReference>
<name>A0ABR3J9M7_9AGAR</name>
<feature type="transmembrane region" description="Helical" evidence="10">
    <location>
        <begin position="407"/>
        <end position="427"/>
    </location>
</feature>
<dbReference type="InterPro" id="IPR007594">
    <property type="entry name" value="RFT1"/>
</dbReference>
<evidence type="ECO:0000256" key="3">
    <source>
        <dbReference type="ARBA" id="ARBA00010288"/>
    </source>
</evidence>
<evidence type="ECO:0000256" key="2">
    <source>
        <dbReference type="ARBA" id="ARBA00004922"/>
    </source>
</evidence>
<feature type="transmembrane region" description="Helical" evidence="10">
    <location>
        <begin position="558"/>
        <end position="578"/>
    </location>
</feature>
<dbReference type="EMBL" id="JASNQZ010000010">
    <property type="protein sequence ID" value="KAL0952359.1"/>
    <property type="molecule type" value="Genomic_DNA"/>
</dbReference>
<comment type="subcellular location">
    <subcellularLocation>
        <location evidence="1 10">Endoplasmic reticulum membrane</location>
        <topology evidence="1 10">Multi-pass membrane protein</topology>
    </subcellularLocation>
</comment>
<feature type="transmembrane region" description="Helical" evidence="10">
    <location>
        <begin position="99"/>
        <end position="120"/>
    </location>
</feature>
<feature type="transmembrane region" description="Helical" evidence="10">
    <location>
        <begin position="359"/>
        <end position="387"/>
    </location>
</feature>
<evidence type="ECO:0000313" key="11">
    <source>
        <dbReference type="EMBL" id="KAL0952359.1"/>
    </source>
</evidence>
<accession>A0ABR3J9M7</accession>
<comment type="function">
    <text evidence="9 10">Intramembrane glycolipid transporter that operates in the biosynthetic pathway of dolichol-linked oligosaccharides, the glycan precursors employed in protein asparagine (N)-glycosylation. The sequential addition of sugars to dolichol pyrophosphate produces dolichol-linked oligosaccharides containing fourteen sugars, including two GlcNAcs, nine mannoses and three glucoses. Once assembled, the oligosaccharide is transferred from the lipid to nascent proteins by oligosaccharyltransferases. The assembly of dolichol-linked oligosaccharides begins on the cytosolic side of the endoplasmic reticulum membrane and finishes in its lumen. RFT1 could mediate the translocation of the cytosolically oriented intermediate DolPP-GlcNAc2Man5, produced by ALG11, into the ER lumen where dolichol-linked oligosaccharides assembly continues. However, the intramembrane lipid transporter activity could not be confirmed in vitro.</text>
</comment>
<keyword evidence="10" id="KW-0813">Transport</keyword>
<evidence type="ECO:0000256" key="5">
    <source>
        <dbReference type="ARBA" id="ARBA00022824"/>
    </source>
</evidence>
<keyword evidence="6 10" id="KW-1133">Transmembrane helix</keyword>
<reference evidence="12" key="1">
    <citation type="submission" date="2024-06" db="EMBL/GenBank/DDBJ databases">
        <title>Multi-omics analyses provide insights into the biosynthesis of the anticancer antibiotic pleurotin in Hohenbuehelia grisea.</title>
        <authorList>
            <person name="Weaver J.A."/>
            <person name="Alberti F."/>
        </authorList>
    </citation>
    <scope>NUCLEOTIDE SEQUENCE [LARGE SCALE GENOMIC DNA]</scope>
    <source>
        <strain evidence="12">T-177</strain>
    </source>
</reference>